<dbReference type="Proteomes" id="UP000663193">
    <property type="component" value="Chromosome 17"/>
</dbReference>
<gene>
    <name evidence="1" type="ORF">JI435_421150</name>
</gene>
<keyword evidence="2" id="KW-1185">Reference proteome</keyword>
<reference evidence="2" key="1">
    <citation type="journal article" date="2021" name="BMC Genomics">
        <title>Chromosome-level genome assembly and manually-curated proteome of model necrotroph Parastagonospora nodorum Sn15 reveals a genome-wide trove of candidate effector homologs, and redundancy of virulence-related functions within an accessory chromosome.</title>
        <authorList>
            <person name="Bertazzoni S."/>
            <person name="Jones D.A.B."/>
            <person name="Phan H.T."/>
            <person name="Tan K.-C."/>
            <person name="Hane J.K."/>
        </authorList>
    </citation>
    <scope>NUCLEOTIDE SEQUENCE [LARGE SCALE GENOMIC DNA]</scope>
    <source>
        <strain evidence="2">SN15 / ATCC MYA-4574 / FGSC 10173)</strain>
    </source>
</reference>
<protein>
    <submittedName>
        <fullName evidence="1">Uncharacterized protein</fullName>
    </submittedName>
</protein>
<sequence length="73" mass="8111">MGPGNAWFLGCRPILLERNEVDLPLKARLRRRATTVFMTGWDGCTGSWTLALYHLHAGFEACDRWGSGGSQSD</sequence>
<dbReference type="VEuPathDB" id="FungiDB:JI435_421150"/>
<evidence type="ECO:0000313" key="2">
    <source>
        <dbReference type="Proteomes" id="UP000663193"/>
    </source>
</evidence>
<name>A0A7U2FFR7_PHANO</name>
<proteinExistence type="predicted"/>
<organism evidence="1 2">
    <name type="scientific">Phaeosphaeria nodorum (strain SN15 / ATCC MYA-4574 / FGSC 10173)</name>
    <name type="common">Glume blotch fungus</name>
    <name type="synonym">Parastagonospora nodorum</name>
    <dbReference type="NCBI Taxonomy" id="321614"/>
    <lineage>
        <taxon>Eukaryota</taxon>
        <taxon>Fungi</taxon>
        <taxon>Dikarya</taxon>
        <taxon>Ascomycota</taxon>
        <taxon>Pezizomycotina</taxon>
        <taxon>Dothideomycetes</taxon>
        <taxon>Pleosporomycetidae</taxon>
        <taxon>Pleosporales</taxon>
        <taxon>Pleosporineae</taxon>
        <taxon>Phaeosphaeriaceae</taxon>
        <taxon>Parastagonospora</taxon>
    </lineage>
</organism>
<accession>A0A7U2FFR7</accession>
<dbReference type="AlphaFoldDB" id="A0A7U2FFR7"/>
<evidence type="ECO:0000313" key="1">
    <source>
        <dbReference type="EMBL" id="QRD04439.1"/>
    </source>
</evidence>
<dbReference type="EMBL" id="CP069039">
    <property type="protein sequence ID" value="QRD04439.1"/>
    <property type="molecule type" value="Genomic_DNA"/>
</dbReference>